<keyword evidence="4" id="KW-1185">Reference proteome</keyword>
<dbReference type="EMBL" id="QGDT01000003">
    <property type="protein sequence ID" value="PWJ58670.1"/>
    <property type="molecule type" value="Genomic_DNA"/>
</dbReference>
<feature type="signal peptide" evidence="1">
    <location>
        <begin position="1"/>
        <end position="23"/>
    </location>
</feature>
<evidence type="ECO:0000259" key="2">
    <source>
        <dbReference type="Pfam" id="PF13088"/>
    </source>
</evidence>
<dbReference type="RefSeq" id="WP_109673614.1">
    <property type="nucleotide sequence ID" value="NZ_QGDT01000003.1"/>
</dbReference>
<accession>A0A316APD5</accession>
<dbReference type="AlphaFoldDB" id="A0A316APD5"/>
<organism evidence="3 4">
    <name type="scientific">Dyadobacter jejuensis</name>
    <dbReference type="NCBI Taxonomy" id="1082580"/>
    <lineage>
        <taxon>Bacteria</taxon>
        <taxon>Pseudomonadati</taxon>
        <taxon>Bacteroidota</taxon>
        <taxon>Cytophagia</taxon>
        <taxon>Cytophagales</taxon>
        <taxon>Spirosomataceae</taxon>
        <taxon>Dyadobacter</taxon>
    </lineage>
</organism>
<evidence type="ECO:0000313" key="3">
    <source>
        <dbReference type="EMBL" id="PWJ58670.1"/>
    </source>
</evidence>
<dbReference type="OrthoDB" id="9764969at2"/>
<reference evidence="3 4" key="1">
    <citation type="submission" date="2018-03" db="EMBL/GenBank/DDBJ databases">
        <title>Genomic Encyclopedia of Archaeal and Bacterial Type Strains, Phase II (KMG-II): from individual species to whole genera.</title>
        <authorList>
            <person name="Goeker M."/>
        </authorList>
    </citation>
    <scope>NUCLEOTIDE SEQUENCE [LARGE SCALE GENOMIC DNA]</scope>
    <source>
        <strain evidence="3 4">DSM 100346</strain>
    </source>
</reference>
<feature type="domain" description="Sialidase" evidence="2">
    <location>
        <begin position="132"/>
        <end position="262"/>
    </location>
</feature>
<name>A0A316APD5_9BACT</name>
<evidence type="ECO:0000256" key="1">
    <source>
        <dbReference type="SAM" id="SignalP"/>
    </source>
</evidence>
<dbReference type="Proteomes" id="UP000245880">
    <property type="component" value="Unassembled WGS sequence"/>
</dbReference>
<dbReference type="InterPro" id="IPR011040">
    <property type="entry name" value="Sialidase"/>
</dbReference>
<dbReference type="CDD" id="cd15482">
    <property type="entry name" value="Sialidase_non-viral"/>
    <property type="match status" value="1"/>
</dbReference>
<comment type="caution">
    <text evidence="3">The sequence shown here is derived from an EMBL/GenBank/DDBJ whole genome shotgun (WGS) entry which is preliminary data.</text>
</comment>
<gene>
    <name evidence="3" type="ORF">CLV98_10335</name>
</gene>
<dbReference type="Gene3D" id="2.120.10.10">
    <property type="match status" value="1"/>
</dbReference>
<proteinExistence type="predicted"/>
<dbReference type="Pfam" id="PF13088">
    <property type="entry name" value="BNR_2"/>
    <property type="match status" value="1"/>
</dbReference>
<evidence type="ECO:0000313" key="4">
    <source>
        <dbReference type="Proteomes" id="UP000245880"/>
    </source>
</evidence>
<dbReference type="InterPro" id="IPR036278">
    <property type="entry name" value="Sialidase_sf"/>
</dbReference>
<protein>
    <submittedName>
        <fullName evidence="3">BNR repeat protein</fullName>
    </submittedName>
</protein>
<dbReference type="SUPFAM" id="SSF50939">
    <property type="entry name" value="Sialidases"/>
    <property type="match status" value="1"/>
</dbReference>
<sequence length="399" mass="43625">MNKQFRSVLFTMAVLLWAYSLQASGTRNFEDTTRSYSLPTLLALEKGQVGLSWTEADDHGVKYLYWATSSDAGQHFSKKLLVVKSAGLSSSRLMRPKVLAQKDGTLVAVYADNPVATAAHDEHSDHGGGRPSELQIMYVVSKDKGQTWTTPRTVHKDKTTGIIRGFFDATIMANDEVAVAYLKDNGNPHERDLRIVTAVQGQFGSERVIDPFVCDCCNVSLLTDFQGKLNIYYRSNINNIRDMAHRVSTDHGLSFSEPTIILADNWEINGCPHSGPTSSATALGNFVAWFSAAPTAPGIRLATEEGNRLLILDNQASNATLASNEKQAIFVWQTSDSEKGSQIRYRPIDIRSGDVQQMAKLDGIGSAPSALLLDNTLLVASETKNRDGKSTLQITPVAL</sequence>
<keyword evidence="1" id="KW-0732">Signal</keyword>
<feature type="chain" id="PRO_5016367006" evidence="1">
    <location>
        <begin position="24"/>
        <end position="399"/>
    </location>
</feature>